<feature type="compositionally biased region" description="Polar residues" evidence="1">
    <location>
        <begin position="301"/>
        <end position="322"/>
    </location>
</feature>
<feature type="compositionally biased region" description="Basic and acidic residues" evidence="1">
    <location>
        <begin position="438"/>
        <end position="453"/>
    </location>
</feature>
<accession>J3K7D7</accession>
<feature type="region of interest" description="Disordered" evidence="1">
    <location>
        <begin position="429"/>
        <end position="473"/>
    </location>
</feature>
<reference evidence="3" key="2">
    <citation type="journal article" date="2010" name="Genome Res.">
        <title>Population genomic sequencing of Coccidioides fungi reveals recent hybridization and transposon control.</title>
        <authorList>
            <person name="Neafsey D.E."/>
            <person name="Barker B.M."/>
            <person name="Sharpton T.J."/>
            <person name="Stajich J.E."/>
            <person name="Park D.J."/>
            <person name="Whiston E."/>
            <person name="Hung C.-Y."/>
            <person name="McMahan C."/>
            <person name="White J."/>
            <person name="Sykes S."/>
            <person name="Heiman D."/>
            <person name="Young S."/>
            <person name="Zeng Q."/>
            <person name="Abouelleil A."/>
            <person name="Aftuck L."/>
            <person name="Bessette D."/>
            <person name="Brown A."/>
            <person name="FitzGerald M."/>
            <person name="Lui A."/>
            <person name="Macdonald J.P."/>
            <person name="Priest M."/>
            <person name="Orbach M.J."/>
            <person name="Galgiani J.N."/>
            <person name="Kirkland T.N."/>
            <person name="Cole G.T."/>
            <person name="Birren B.W."/>
            <person name="Henn M.R."/>
            <person name="Taylor J.W."/>
            <person name="Rounsley S.D."/>
        </authorList>
    </citation>
    <scope>GENOME REANNOTATION</scope>
    <source>
        <strain evidence="3">RS</strain>
    </source>
</reference>
<dbReference type="KEGG" id="cim:CIMG_06084"/>
<protein>
    <submittedName>
        <fullName evidence="2">Uncharacterized protein</fullName>
    </submittedName>
</protein>
<dbReference type="Proteomes" id="UP000001261">
    <property type="component" value="Unassembled WGS sequence"/>
</dbReference>
<gene>
    <name evidence="2" type="ORF">CIMG_06084</name>
</gene>
<feature type="compositionally biased region" description="Polar residues" evidence="1">
    <location>
        <begin position="199"/>
        <end position="212"/>
    </location>
</feature>
<feature type="region of interest" description="Disordered" evidence="1">
    <location>
        <begin position="194"/>
        <end position="323"/>
    </location>
</feature>
<feature type="compositionally biased region" description="Acidic residues" evidence="1">
    <location>
        <begin position="21"/>
        <end position="31"/>
    </location>
</feature>
<evidence type="ECO:0000256" key="1">
    <source>
        <dbReference type="SAM" id="MobiDB-lite"/>
    </source>
</evidence>
<sequence length="473" mass="52232">MAPRETEHFTEDYFIYITDSSSDECAPEDEGISSASSGYEPTDDGNIHVKPAKLELEREVSFYSPSCFVCKVQDGMNDDLETDILKIAMIEPPSSNRDKESKSQSTADSPKVDHRTPTGDNDTGINQPSSPAVSLSSHFDAQFFFDLASSISQSFPYQQFAEEHGCTVDDVNDVLVANVVIPLISMAPQEQAKTIGAGPSTTPAMGETSDQSFSKREDDANNKSAKPTKPTDLEQEIESGENVENGQTEAENRTDDGKDRSTPASAAENCEKPTQPAEPATPSPSRLRKRAHEEDEESTDWPETNQKNRFTAQSALLDSPSPQKRLKCFFPEQSAPKISLNRPKKCMPSKPVILPDLDPLLIYELTGEAPPPACKPGRRRVYRDFAGSYQDVVPQEGPAIAGYAGIFGKMLESGEIQVVAEPNRRRKFIFTKDMQSQEGRDEGEMDSNEKESCPEDLFEGEDEESSVPDELWY</sequence>
<name>J3K7D7_COCIM</name>
<dbReference type="RefSeq" id="XP_001242188.2">
    <property type="nucleotide sequence ID" value="XM_001242187.2"/>
</dbReference>
<feature type="region of interest" description="Disordered" evidence="1">
    <location>
        <begin position="90"/>
        <end position="133"/>
    </location>
</feature>
<evidence type="ECO:0000313" key="3">
    <source>
        <dbReference type="Proteomes" id="UP000001261"/>
    </source>
</evidence>
<dbReference type="GeneID" id="4561381"/>
<dbReference type="AlphaFoldDB" id="J3K7D7"/>
<feature type="region of interest" description="Disordered" evidence="1">
    <location>
        <begin position="20"/>
        <end position="46"/>
    </location>
</feature>
<dbReference type="EMBL" id="GG704912">
    <property type="protein sequence ID" value="EAS30605.3"/>
    <property type="molecule type" value="Genomic_DNA"/>
</dbReference>
<proteinExistence type="predicted"/>
<keyword evidence="3" id="KW-1185">Reference proteome</keyword>
<feature type="compositionally biased region" description="Acidic residues" evidence="1">
    <location>
        <begin position="454"/>
        <end position="473"/>
    </location>
</feature>
<organism evidence="2 3">
    <name type="scientific">Coccidioides immitis (strain RS)</name>
    <name type="common">Valley fever fungus</name>
    <dbReference type="NCBI Taxonomy" id="246410"/>
    <lineage>
        <taxon>Eukaryota</taxon>
        <taxon>Fungi</taxon>
        <taxon>Dikarya</taxon>
        <taxon>Ascomycota</taxon>
        <taxon>Pezizomycotina</taxon>
        <taxon>Eurotiomycetes</taxon>
        <taxon>Eurotiomycetidae</taxon>
        <taxon>Onygenales</taxon>
        <taxon>Onygenaceae</taxon>
        <taxon>Coccidioides</taxon>
    </lineage>
</organism>
<dbReference type="InParanoid" id="J3K7D7"/>
<dbReference type="VEuPathDB" id="FungiDB:CIMG_06084"/>
<feature type="compositionally biased region" description="Basic and acidic residues" evidence="1">
    <location>
        <begin position="250"/>
        <end position="261"/>
    </location>
</feature>
<dbReference type="OMA" id="DEESTDW"/>
<reference evidence="3" key="1">
    <citation type="journal article" date="2009" name="Genome Res.">
        <title>Comparative genomic analyses of the human fungal pathogens Coccidioides and their relatives.</title>
        <authorList>
            <person name="Sharpton T.J."/>
            <person name="Stajich J.E."/>
            <person name="Rounsley S.D."/>
            <person name="Gardner M.J."/>
            <person name="Wortman J.R."/>
            <person name="Jordar V.S."/>
            <person name="Maiti R."/>
            <person name="Kodira C.D."/>
            <person name="Neafsey D.E."/>
            <person name="Zeng Q."/>
            <person name="Hung C.-Y."/>
            <person name="McMahan C."/>
            <person name="Muszewska A."/>
            <person name="Grynberg M."/>
            <person name="Mandel M.A."/>
            <person name="Kellner E.M."/>
            <person name="Barker B.M."/>
            <person name="Galgiani J.N."/>
            <person name="Orbach M.J."/>
            <person name="Kirkland T.N."/>
            <person name="Cole G.T."/>
            <person name="Henn M.R."/>
            <person name="Birren B.W."/>
            <person name="Taylor J.W."/>
        </authorList>
    </citation>
    <scope>NUCLEOTIDE SEQUENCE [LARGE SCALE GENOMIC DNA]</scope>
    <source>
        <strain evidence="3">RS</strain>
    </source>
</reference>
<evidence type="ECO:0000313" key="2">
    <source>
        <dbReference type="EMBL" id="EAS30605.3"/>
    </source>
</evidence>
<dbReference type="OrthoDB" id="4492028at2759"/>
<feature type="compositionally biased region" description="Polar residues" evidence="1">
    <location>
        <begin position="118"/>
        <end position="133"/>
    </location>
</feature>